<dbReference type="EMBL" id="JATN01000319">
    <property type="protein sequence ID" value="EUC61402.1"/>
    <property type="molecule type" value="Genomic_DNA"/>
</dbReference>
<dbReference type="Proteomes" id="UP000030108">
    <property type="component" value="Unassembled WGS sequence"/>
</dbReference>
<name>X8JCE7_9AGAM</name>
<accession>X8JCE7</accession>
<dbReference type="AlphaFoldDB" id="X8JCE7"/>
<organism evidence="2 3">
    <name type="scientific">Rhizoctonia solani AG-3 Rhs1AP</name>
    <dbReference type="NCBI Taxonomy" id="1086054"/>
    <lineage>
        <taxon>Eukaryota</taxon>
        <taxon>Fungi</taxon>
        <taxon>Dikarya</taxon>
        <taxon>Basidiomycota</taxon>
        <taxon>Agaricomycotina</taxon>
        <taxon>Agaricomycetes</taxon>
        <taxon>Cantharellales</taxon>
        <taxon>Ceratobasidiaceae</taxon>
        <taxon>Rhizoctonia</taxon>
    </lineage>
</organism>
<evidence type="ECO:0000256" key="1">
    <source>
        <dbReference type="SAM" id="MobiDB-lite"/>
    </source>
</evidence>
<protein>
    <submittedName>
        <fullName evidence="2">Uncharacterized protein</fullName>
    </submittedName>
</protein>
<feature type="compositionally biased region" description="Low complexity" evidence="1">
    <location>
        <begin position="223"/>
        <end position="239"/>
    </location>
</feature>
<evidence type="ECO:0000313" key="2">
    <source>
        <dbReference type="EMBL" id="EUC61402.1"/>
    </source>
</evidence>
<evidence type="ECO:0000313" key="3">
    <source>
        <dbReference type="Proteomes" id="UP000030108"/>
    </source>
</evidence>
<sequence length="422" mass="47847">MPGVVFPWSSCLALTPHEARQGLDFIYQVWLCFFRRHNAEITPLNEFHPDILERYMIPYRDIVCTKVMGEDTFYLTDRTAASLHDAIIATWVMVGQATVPDNWDPLYPAYTPPSVMFALWHDLGIKVPPFPMSDLSNTIFVHSFRSVGQLWTVIHQIQFWAIIMRELARLYACYMRTPGWERYSQAGVQTSLAMQNAIHSTAFAEFIEAYLYQYDHLPEDLESTTSSSDSSTAMPLTPESLPPPPLIPEDLLSLLSKEFTKEEDLFPFLQVAEELSPEYEEASFPTLDPVPVMPLTYSVAPPTGYKPYPQEPHNPDNASGPLLSEGKPLQTQQYGRILTSTSDEVKEEASEDSHDNKENIPPSLASLLPPIPPVPAAWETWDQGIGKVRHKCNMVIYCAYCSWVQETDLDVQDPLIHYVDKG</sequence>
<gene>
    <name evidence="2" type="ORF">RSOL_393080</name>
</gene>
<feature type="region of interest" description="Disordered" evidence="1">
    <location>
        <begin position="341"/>
        <end position="366"/>
    </location>
</feature>
<dbReference type="OrthoDB" id="3303506at2759"/>
<feature type="region of interest" description="Disordered" evidence="1">
    <location>
        <begin position="221"/>
        <end position="242"/>
    </location>
</feature>
<feature type="non-terminal residue" evidence="2">
    <location>
        <position position="422"/>
    </location>
</feature>
<proteinExistence type="predicted"/>
<comment type="caution">
    <text evidence="2">The sequence shown here is derived from an EMBL/GenBank/DDBJ whole genome shotgun (WGS) entry which is preliminary data.</text>
</comment>
<feature type="compositionally biased region" description="Basic and acidic residues" evidence="1">
    <location>
        <begin position="343"/>
        <end position="358"/>
    </location>
</feature>
<reference evidence="3" key="1">
    <citation type="journal article" date="2014" name="Genome Announc.">
        <title>Draft genome sequence of the plant-pathogenic soil fungus Rhizoctonia solani anastomosis group 3 strain Rhs1AP.</title>
        <authorList>
            <person name="Cubeta M.A."/>
            <person name="Thomas E."/>
            <person name="Dean R.A."/>
            <person name="Jabaji S."/>
            <person name="Neate S.M."/>
            <person name="Tavantzis S."/>
            <person name="Toda T."/>
            <person name="Vilgalys R."/>
            <person name="Bharathan N."/>
            <person name="Fedorova-Abrams N."/>
            <person name="Pakala S.B."/>
            <person name="Pakala S.M."/>
            <person name="Zafar N."/>
            <person name="Joardar V."/>
            <person name="Losada L."/>
            <person name="Nierman W.C."/>
        </authorList>
    </citation>
    <scope>NUCLEOTIDE SEQUENCE [LARGE SCALE GENOMIC DNA]</scope>
    <source>
        <strain evidence="3">AG-3</strain>
    </source>
</reference>